<reference evidence="1" key="1">
    <citation type="submission" date="2023-04" db="EMBL/GenBank/DDBJ databases">
        <title>Black Yeasts Isolated from many extreme environments.</title>
        <authorList>
            <person name="Coleine C."/>
            <person name="Stajich J.E."/>
            <person name="Selbmann L."/>
        </authorList>
    </citation>
    <scope>NUCLEOTIDE SEQUENCE</scope>
    <source>
        <strain evidence="1">CCFEE 5312</strain>
    </source>
</reference>
<dbReference type="AlphaFoldDB" id="A0AAJ0GDI8"/>
<accession>A0AAJ0GDI8</accession>
<dbReference type="EMBL" id="JAWDJX010000020">
    <property type="protein sequence ID" value="KAK3052592.1"/>
    <property type="molecule type" value="Genomic_DNA"/>
</dbReference>
<comment type="caution">
    <text evidence="1">The sequence shown here is derived from an EMBL/GenBank/DDBJ whole genome shotgun (WGS) entry which is preliminary data.</text>
</comment>
<proteinExistence type="predicted"/>
<evidence type="ECO:0000313" key="1">
    <source>
        <dbReference type="EMBL" id="KAK3052592.1"/>
    </source>
</evidence>
<keyword evidence="2" id="KW-1185">Reference proteome</keyword>
<protein>
    <submittedName>
        <fullName evidence="1">Uncharacterized protein</fullName>
    </submittedName>
</protein>
<gene>
    <name evidence="1" type="ORF">LTR09_006447</name>
</gene>
<name>A0AAJ0GDI8_9PEZI</name>
<dbReference type="Proteomes" id="UP001271007">
    <property type="component" value="Unassembled WGS sequence"/>
</dbReference>
<organism evidence="1 2">
    <name type="scientific">Extremus antarcticus</name>
    <dbReference type="NCBI Taxonomy" id="702011"/>
    <lineage>
        <taxon>Eukaryota</taxon>
        <taxon>Fungi</taxon>
        <taxon>Dikarya</taxon>
        <taxon>Ascomycota</taxon>
        <taxon>Pezizomycotina</taxon>
        <taxon>Dothideomycetes</taxon>
        <taxon>Dothideomycetidae</taxon>
        <taxon>Mycosphaerellales</taxon>
        <taxon>Extremaceae</taxon>
        <taxon>Extremus</taxon>
    </lineage>
</organism>
<sequence>MHRAGLQLDERLARTAKDRALYVHADCPAQFWPTGNLLAAKYQSGNYGVALTDVQLARATEEPTEHSTGVSLAAGLLLVDLADLAAVFPTMSRDEGHGGDNGEDAGELHVVWWRFAWSEEFGSVRFRI</sequence>
<evidence type="ECO:0000313" key="2">
    <source>
        <dbReference type="Proteomes" id="UP001271007"/>
    </source>
</evidence>